<dbReference type="RefSeq" id="XP_002130639.1">
    <property type="nucleotide sequence ID" value="XM_002130603.3"/>
</dbReference>
<dbReference type="OrthoDB" id="10146684at2759"/>
<dbReference type="EMBL" id="EAAA01001986">
    <property type="status" value="NOT_ANNOTATED_CDS"/>
    <property type="molecule type" value="Genomic_DNA"/>
</dbReference>
<evidence type="ECO:0000313" key="1">
    <source>
        <dbReference type="Ensembl" id="ENSCINP00000020087.3"/>
    </source>
</evidence>
<keyword evidence="2" id="KW-1185">Reference proteome</keyword>
<dbReference type="Proteomes" id="UP000008144">
    <property type="component" value="Chromosome 4"/>
</dbReference>
<reference evidence="1" key="4">
    <citation type="submission" date="2025-09" db="UniProtKB">
        <authorList>
            <consortium name="Ensembl"/>
        </authorList>
    </citation>
    <scope>IDENTIFICATION</scope>
</reference>
<sequence>MALNRPRIDTAAVTKTSVVLGHHREPKTTTYNEVFELGRAFKSAPKPKRYELSCVAEIFHKTEKQYPRSIAQASFGKQSPKTTCTVYQHRLKALKTIMGIHSINSVPIGPQPSNYERENVTDTSQMKTDYVDRHHILRRWVDIQTSNIPTLPRINQQSEPWYRGQTEAAHQFKWPSRDADAIYQVRFNKNKK</sequence>
<protein>
    <submittedName>
        <fullName evidence="1">Uncharacterized LOC100183850</fullName>
    </submittedName>
</protein>
<proteinExistence type="predicted"/>
<evidence type="ECO:0000313" key="2">
    <source>
        <dbReference type="Proteomes" id="UP000008144"/>
    </source>
</evidence>
<reference evidence="1" key="3">
    <citation type="submission" date="2025-08" db="UniProtKB">
        <authorList>
            <consortium name="Ensembl"/>
        </authorList>
    </citation>
    <scope>IDENTIFICATION</scope>
</reference>
<dbReference type="KEGG" id="cin:100183850"/>
<accession>F6R4L9</accession>
<accession>A0A1W2WG79</accession>
<dbReference type="InParanoid" id="F6R4L9"/>
<organism evidence="1 2">
    <name type="scientific">Ciona intestinalis</name>
    <name type="common">Transparent sea squirt</name>
    <name type="synonym">Ascidia intestinalis</name>
    <dbReference type="NCBI Taxonomy" id="7719"/>
    <lineage>
        <taxon>Eukaryota</taxon>
        <taxon>Metazoa</taxon>
        <taxon>Chordata</taxon>
        <taxon>Tunicata</taxon>
        <taxon>Ascidiacea</taxon>
        <taxon>Phlebobranchia</taxon>
        <taxon>Cionidae</taxon>
        <taxon>Ciona</taxon>
    </lineage>
</organism>
<dbReference type="OMA" id="VYQHRLK"/>
<dbReference type="AlphaFoldDB" id="F6R4L9"/>
<reference evidence="2" key="1">
    <citation type="journal article" date="2002" name="Science">
        <title>The draft genome of Ciona intestinalis: insights into chordate and vertebrate origins.</title>
        <authorList>
            <person name="Dehal P."/>
            <person name="Satou Y."/>
            <person name="Campbell R.K."/>
            <person name="Chapman J."/>
            <person name="Degnan B."/>
            <person name="De Tomaso A."/>
            <person name="Davidson B."/>
            <person name="Di Gregorio A."/>
            <person name="Gelpke M."/>
            <person name="Goodstein D.M."/>
            <person name="Harafuji N."/>
            <person name="Hastings K.E."/>
            <person name="Ho I."/>
            <person name="Hotta K."/>
            <person name="Huang W."/>
            <person name="Kawashima T."/>
            <person name="Lemaire P."/>
            <person name="Martinez D."/>
            <person name="Meinertzhagen I.A."/>
            <person name="Necula S."/>
            <person name="Nonaka M."/>
            <person name="Putnam N."/>
            <person name="Rash S."/>
            <person name="Saiga H."/>
            <person name="Satake M."/>
            <person name="Terry A."/>
            <person name="Yamada L."/>
            <person name="Wang H.G."/>
            <person name="Awazu S."/>
            <person name="Azumi K."/>
            <person name="Boore J."/>
            <person name="Branno M."/>
            <person name="Chin-Bow S."/>
            <person name="DeSantis R."/>
            <person name="Doyle S."/>
            <person name="Francino P."/>
            <person name="Keys D.N."/>
            <person name="Haga S."/>
            <person name="Hayashi H."/>
            <person name="Hino K."/>
            <person name="Imai K.S."/>
            <person name="Inaba K."/>
            <person name="Kano S."/>
            <person name="Kobayashi K."/>
            <person name="Kobayashi M."/>
            <person name="Lee B.I."/>
            <person name="Makabe K.W."/>
            <person name="Manohar C."/>
            <person name="Matassi G."/>
            <person name="Medina M."/>
            <person name="Mochizuki Y."/>
            <person name="Mount S."/>
            <person name="Morishita T."/>
            <person name="Miura S."/>
            <person name="Nakayama A."/>
            <person name="Nishizaka S."/>
            <person name="Nomoto H."/>
            <person name="Ohta F."/>
            <person name="Oishi K."/>
            <person name="Rigoutsos I."/>
            <person name="Sano M."/>
            <person name="Sasaki A."/>
            <person name="Sasakura Y."/>
            <person name="Shoguchi E."/>
            <person name="Shin-i T."/>
            <person name="Spagnuolo A."/>
            <person name="Stainier D."/>
            <person name="Suzuki M.M."/>
            <person name="Tassy O."/>
            <person name="Takatori N."/>
            <person name="Tokuoka M."/>
            <person name="Yagi K."/>
            <person name="Yoshizaki F."/>
            <person name="Wada S."/>
            <person name="Zhang C."/>
            <person name="Hyatt P.D."/>
            <person name="Larimer F."/>
            <person name="Detter C."/>
            <person name="Doggett N."/>
            <person name="Glavina T."/>
            <person name="Hawkins T."/>
            <person name="Richardson P."/>
            <person name="Lucas S."/>
            <person name="Kohara Y."/>
            <person name="Levine M."/>
            <person name="Satoh N."/>
            <person name="Rokhsar D.S."/>
        </authorList>
    </citation>
    <scope>NUCLEOTIDE SEQUENCE [LARGE SCALE GENOMIC DNA]</scope>
</reference>
<dbReference type="Ensembl" id="ENSCINT00000020087.3">
    <property type="protein sequence ID" value="ENSCINP00000020087.3"/>
    <property type="gene ID" value="ENSCING00000009967.3"/>
</dbReference>
<name>F6R4L9_CIOIN</name>
<dbReference type="GeneID" id="100183850"/>
<gene>
    <name evidence="1" type="primary">LOC100183850</name>
</gene>
<reference evidence="1" key="2">
    <citation type="journal article" date="2008" name="Genome Biol.">
        <title>Improved genome assembly and evidence-based global gene model set for the chordate Ciona intestinalis: new insight into intron and operon populations.</title>
        <authorList>
            <person name="Satou Y."/>
            <person name="Mineta K."/>
            <person name="Ogasawara M."/>
            <person name="Sasakura Y."/>
            <person name="Shoguchi E."/>
            <person name="Ueno K."/>
            <person name="Yamada L."/>
            <person name="Matsumoto J."/>
            <person name="Wasserscheid J."/>
            <person name="Dewar K."/>
            <person name="Wiley G.B."/>
            <person name="Macmil S.L."/>
            <person name="Roe B.A."/>
            <person name="Zeller R.W."/>
            <person name="Hastings K.E."/>
            <person name="Lemaire P."/>
            <person name="Lindquist E."/>
            <person name="Endo T."/>
            <person name="Hotta K."/>
            <person name="Inaba K."/>
        </authorList>
    </citation>
    <scope>NUCLEOTIDE SEQUENCE [LARGE SCALE GENOMIC DNA]</scope>
    <source>
        <strain evidence="1">wild type</strain>
    </source>
</reference>
<dbReference type="HOGENOM" id="CLU_1414708_0_0_1"/>